<protein>
    <submittedName>
        <fullName evidence="2">Uncharacterized protein LOC142162053</fullName>
    </submittedName>
</protein>
<proteinExistence type="predicted"/>
<keyword evidence="1" id="KW-1185">Reference proteome</keyword>
<organism evidence="1 2">
    <name type="scientific">Nicotiana tabacum</name>
    <name type="common">Common tobacco</name>
    <dbReference type="NCBI Taxonomy" id="4097"/>
    <lineage>
        <taxon>Eukaryota</taxon>
        <taxon>Viridiplantae</taxon>
        <taxon>Streptophyta</taxon>
        <taxon>Embryophyta</taxon>
        <taxon>Tracheophyta</taxon>
        <taxon>Spermatophyta</taxon>
        <taxon>Magnoliopsida</taxon>
        <taxon>eudicotyledons</taxon>
        <taxon>Gunneridae</taxon>
        <taxon>Pentapetalae</taxon>
        <taxon>asterids</taxon>
        <taxon>lamiids</taxon>
        <taxon>Solanales</taxon>
        <taxon>Solanaceae</taxon>
        <taxon>Nicotianoideae</taxon>
        <taxon>Nicotianeae</taxon>
        <taxon>Nicotiana</taxon>
    </lineage>
</organism>
<dbReference type="RefSeq" id="XP_075074455.1">
    <property type="nucleotide sequence ID" value="XM_075218354.1"/>
</dbReference>
<accession>A0AC58RP29</accession>
<reference evidence="2" key="2">
    <citation type="submission" date="2025-08" db="UniProtKB">
        <authorList>
            <consortium name="RefSeq"/>
        </authorList>
    </citation>
    <scope>IDENTIFICATION</scope>
    <source>
        <tissue evidence="2">Leaf</tissue>
    </source>
</reference>
<gene>
    <name evidence="2" type="primary">LOC142162053</name>
</gene>
<reference evidence="1" key="1">
    <citation type="journal article" date="2014" name="Nat. Commun.">
        <title>The tobacco genome sequence and its comparison with those of tomato and potato.</title>
        <authorList>
            <person name="Sierro N."/>
            <person name="Battey J.N."/>
            <person name="Ouadi S."/>
            <person name="Bakaher N."/>
            <person name="Bovet L."/>
            <person name="Willig A."/>
            <person name="Goepfert S."/>
            <person name="Peitsch M.C."/>
            <person name="Ivanov N.V."/>
        </authorList>
    </citation>
    <scope>NUCLEOTIDE SEQUENCE [LARGE SCALE GENOMIC DNA]</scope>
</reference>
<evidence type="ECO:0000313" key="1">
    <source>
        <dbReference type="Proteomes" id="UP000790787"/>
    </source>
</evidence>
<name>A0AC58RP29_TOBAC</name>
<sequence>MLEWRAKEKAMNFLRGEPADSYKKLPGYLYTMDKTYPGSHLDIRVKEYLELAGYEKWARLYAPVNRGWTMTSNIAESINAALVSARELPIYDFLEEAELPINFYEYFLELVNNIDEYSCSKKVEYKCIQMQTVDQYTVVPSTEYLHIVNDGGRNYTVCLLERKCVCGRFQIDELPCPHAWAVLKSKFLMPEEYCSSYYKTSTIVMTFDVPVYPLPDKNDWNIPEHVAEEVVLPPKWKRPSGRPKKKRGKNLSELLLPKNQHSCSICGQGGHNKRTCRNAPRNK</sequence>
<evidence type="ECO:0000313" key="2">
    <source>
        <dbReference type="RefSeq" id="XP_075074455.1"/>
    </source>
</evidence>
<dbReference type="Proteomes" id="UP000790787">
    <property type="component" value="Chromosome 1"/>
</dbReference>